<dbReference type="RefSeq" id="WP_071614204.1">
    <property type="nucleotide sequence ID" value="NZ_CP015756.1"/>
</dbReference>
<dbReference type="AlphaFoldDB" id="A0A1J0GKU5"/>
<dbReference type="Pfam" id="PF13407">
    <property type="entry name" value="Peripla_BP_4"/>
    <property type="match status" value="1"/>
</dbReference>
<feature type="chain" id="PRO_5038795500" evidence="4">
    <location>
        <begin position="23"/>
        <end position="313"/>
    </location>
</feature>
<dbReference type="PANTHER" id="PTHR46847">
    <property type="entry name" value="D-ALLOSE-BINDING PERIPLASMIC PROTEIN-RELATED"/>
    <property type="match status" value="1"/>
</dbReference>
<gene>
    <name evidence="6" type="ORF">A7L45_18495</name>
</gene>
<dbReference type="GO" id="GO:0030246">
    <property type="term" value="F:carbohydrate binding"/>
    <property type="evidence" value="ECO:0007669"/>
    <property type="project" value="UniProtKB-ARBA"/>
</dbReference>
<name>A0A1J0GKU5_9CLOT</name>
<evidence type="ECO:0000313" key="7">
    <source>
        <dbReference type="Proteomes" id="UP000182569"/>
    </source>
</evidence>
<feature type="domain" description="Periplasmic binding protein" evidence="5">
    <location>
        <begin position="44"/>
        <end position="295"/>
    </location>
</feature>
<proteinExistence type="inferred from homology"/>
<dbReference type="CDD" id="cd06323">
    <property type="entry name" value="PBP1_ribose_binding"/>
    <property type="match status" value="1"/>
</dbReference>
<protein>
    <submittedName>
        <fullName evidence="6">D-ribose ABC transporter substrate-binding protein</fullName>
    </submittedName>
</protein>
<comment type="similarity">
    <text evidence="2">Belongs to the bacterial solute-binding protein 2 family.</text>
</comment>
<dbReference type="InterPro" id="IPR025997">
    <property type="entry name" value="SBP_2_dom"/>
</dbReference>
<evidence type="ECO:0000259" key="5">
    <source>
        <dbReference type="Pfam" id="PF13407"/>
    </source>
</evidence>
<dbReference type="Gene3D" id="3.40.50.2300">
    <property type="match status" value="2"/>
</dbReference>
<feature type="signal peptide" evidence="4">
    <location>
        <begin position="1"/>
        <end position="22"/>
    </location>
</feature>
<dbReference type="STRING" id="1552.A7L45_18495"/>
<evidence type="ECO:0000313" key="6">
    <source>
        <dbReference type="EMBL" id="APC41911.1"/>
    </source>
</evidence>
<sequence length="313" mass="32987">MKKLCKLVSVAMIATMTMGVFVGCGSSAKTKTPATSEKSDSKKIGMVVSTLNNPFFVTLKEGAEAKAKELGYQLLVVDSQNDSSKELSNVQDLLQKGVSVIILNPVDSDAAQSSVMQANNEKIPVITVDRKSNGGDVVCHIASDNVKGGEMAGKFIKEKLADKGNIAELQGTTGASATRDRGKGFHNIVDVDKNLKVVSSQPADFDRQKGLTVTENMLQSNSNIQAIFAQNDEMALGAVKALSTSGKKAIVVGFDGGDDAKKAVDAGEMTATVAQQPKLMGSMAIENVKKILTGATVAKEVGVDLKLYVKTKK</sequence>
<reference evidence="7" key="1">
    <citation type="journal article" date="2016" name="Front. Microbiol.">
        <title>Complete Genome Sequence of Clostridium estertheticum DSM 8809, a Microbe Identified in Spoiled Vacuum Packed Beef.</title>
        <authorList>
            <person name="Yu Z."/>
            <person name="Gunn L."/>
            <person name="Brennan E."/>
            <person name="Reid R."/>
            <person name="Wall P.G."/>
            <person name="Gaora O.P."/>
            <person name="Hurley D."/>
            <person name="Bolton D."/>
            <person name="Fanning S."/>
        </authorList>
    </citation>
    <scope>NUCLEOTIDE SEQUENCE [LARGE SCALE GENOMIC DNA]</scope>
    <source>
        <strain evidence="7">DSM 8809</strain>
    </source>
</reference>
<dbReference type="Proteomes" id="UP000182569">
    <property type="component" value="Chromosome"/>
</dbReference>
<dbReference type="PANTHER" id="PTHR46847:SF1">
    <property type="entry name" value="D-ALLOSE-BINDING PERIPLASMIC PROTEIN-RELATED"/>
    <property type="match status" value="1"/>
</dbReference>
<keyword evidence="7" id="KW-1185">Reference proteome</keyword>
<dbReference type="PROSITE" id="PS51257">
    <property type="entry name" value="PROKAR_LIPOPROTEIN"/>
    <property type="match status" value="1"/>
</dbReference>
<evidence type="ECO:0000256" key="3">
    <source>
        <dbReference type="ARBA" id="ARBA00022729"/>
    </source>
</evidence>
<evidence type="ECO:0000256" key="1">
    <source>
        <dbReference type="ARBA" id="ARBA00004196"/>
    </source>
</evidence>
<dbReference type="InterPro" id="IPR028082">
    <property type="entry name" value="Peripla_BP_I"/>
</dbReference>
<evidence type="ECO:0000256" key="2">
    <source>
        <dbReference type="ARBA" id="ARBA00007639"/>
    </source>
</evidence>
<comment type="subcellular location">
    <subcellularLocation>
        <location evidence="1">Cell envelope</location>
    </subcellularLocation>
</comment>
<dbReference type="FunFam" id="3.40.50.2300:FF:000054">
    <property type="entry name" value="RbsB (Ribose ABC transporter)"/>
    <property type="match status" value="1"/>
</dbReference>
<evidence type="ECO:0000256" key="4">
    <source>
        <dbReference type="SAM" id="SignalP"/>
    </source>
</evidence>
<organism evidence="6 7">
    <name type="scientific">Clostridium estertheticum subsp. estertheticum</name>
    <dbReference type="NCBI Taxonomy" id="1552"/>
    <lineage>
        <taxon>Bacteria</taxon>
        <taxon>Bacillati</taxon>
        <taxon>Bacillota</taxon>
        <taxon>Clostridia</taxon>
        <taxon>Eubacteriales</taxon>
        <taxon>Clostridiaceae</taxon>
        <taxon>Clostridium</taxon>
    </lineage>
</organism>
<dbReference type="OrthoDB" id="9769193at2"/>
<keyword evidence="3 4" id="KW-0732">Signal</keyword>
<dbReference type="EMBL" id="CP015756">
    <property type="protein sequence ID" value="APC41911.1"/>
    <property type="molecule type" value="Genomic_DNA"/>
</dbReference>
<dbReference type="NCBIfam" id="NF007936">
    <property type="entry name" value="PRK10653.1"/>
    <property type="match status" value="1"/>
</dbReference>
<accession>A0A1J0GKU5</accession>
<dbReference type="KEGG" id="ceu:A7L45_18495"/>
<dbReference type="GO" id="GO:0030313">
    <property type="term" value="C:cell envelope"/>
    <property type="evidence" value="ECO:0007669"/>
    <property type="project" value="UniProtKB-SubCell"/>
</dbReference>
<dbReference type="SUPFAM" id="SSF53822">
    <property type="entry name" value="Periplasmic binding protein-like I"/>
    <property type="match status" value="1"/>
</dbReference>